<dbReference type="EMBL" id="RPFW01000005">
    <property type="protein sequence ID" value="TVZ02653.1"/>
    <property type="molecule type" value="Genomic_DNA"/>
</dbReference>
<organism evidence="1 2">
    <name type="scientific">Trebonia kvetii</name>
    <dbReference type="NCBI Taxonomy" id="2480626"/>
    <lineage>
        <taxon>Bacteria</taxon>
        <taxon>Bacillati</taxon>
        <taxon>Actinomycetota</taxon>
        <taxon>Actinomycetes</taxon>
        <taxon>Streptosporangiales</taxon>
        <taxon>Treboniaceae</taxon>
        <taxon>Trebonia</taxon>
    </lineage>
</organism>
<accession>A0A6P2BZQ9</accession>
<sequence>MFDKLLHHKLLTEGLEGDGVITAQKVEAAKGEMGIMGFYVGIEGHIKFDDGTQVTFSSKGLDTSKLGDLDVGTVVPVRYDASRTHAVLDIPKLEAAKAAKKKAADAWLERQKAEKIAAADAALAKGNKGGHHGRNA</sequence>
<keyword evidence="2" id="KW-1185">Reference proteome</keyword>
<dbReference type="RefSeq" id="WP_145857871.1">
    <property type="nucleotide sequence ID" value="NZ_RPFW01000005.1"/>
</dbReference>
<evidence type="ECO:0000313" key="2">
    <source>
        <dbReference type="Proteomes" id="UP000460272"/>
    </source>
</evidence>
<reference evidence="1 2" key="1">
    <citation type="submission" date="2018-11" db="EMBL/GenBank/DDBJ databases">
        <title>Trebonia kvetii gen.nov., sp.nov., a novel acidophilic actinobacterium, and proposal of the new actinobacterial family Treboniaceae fam. nov.</title>
        <authorList>
            <person name="Rapoport D."/>
            <person name="Sagova-Mareckova M."/>
            <person name="Sedlacek I."/>
            <person name="Provaznik J."/>
            <person name="Kralova S."/>
            <person name="Pavlinic D."/>
            <person name="Benes V."/>
            <person name="Kopecky J."/>
        </authorList>
    </citation>
    <scope>NUCLEOTIDE SEQUENCE [LARGE SCALE GENOMIC DNA]</scope>
    <source>
        <strain evidence="1 2">15Tr583</strain>
    </source>
</reference>
<evidence type="ECO:0000313" key="1">
    <source>
        <dbReference type="EMBL" id="TVZ02653.1"/>
    </source>
</evidence>
<name>A0A6P2BZQ9_9ACTN</name>
<protein>
    <submittedName>
        <fullName evidence="1">Uncharacterized protein</fullName>
    </submittedName>
</protein>
<comment type="caution">
    <text evidence="1">The sequence shown here is derived from an EMBL/GenBank/DDBJ whole genome shotgun (WGS) entry which is preliminary data.</text>
</comment>
<dbReference type="AlphaFoldDB" id="A0A6P2BZQ9"/>
<proteinExistence type="predicted"/>
<gene>
    <name evidence="1" type="ORF">EAS64_28200</name>
</gene>
<dbReference type="Proteomes" id="UP000460272">
    <property type="component" value="Unassembled WGS sequence"/>
</dbReference>
<dbReference type="OrthoDB" id="3854885at2"/>